<dbReference type="EMBL" id="MU825926">
    <property type="protein sequence ID" value="KAJ7382378.1"/>
    <property type="molecule type" value="Genomic_DNA"/>
</dbReference>
<reference evidence="2" key="1">
    <citation type="submission" date="2023-01" db="EMBL/GenBank/DDBJ databases">
        <title>Genome assembly of the deep-sea coral Lophelia pertusa.</title>
        <authorList>
            <person name="Herrera S."/>
            <person name="Cordes E."/>
        </authorList>
    </citation>
    <scope>NUCLEOTIDE SEQUENCE</scope>
    <source>
        <strain evidence="2">USNM1676648</strain>
        <tissue evidence="2">Polyp</tissue>
    </source>
</reference>
<evidence type="ECO:0000313" key="2">
    <source>
        <dbReference type="EMBL" id="KAJ7382378.1"/>
    </source>
</evidence>
<evidence type="ECO:0000313" key="3">
    <source>
        <dbReference type="Proteomes" id="UP001163046"/>
    </source>
</evidence>
<organism evidence="2 3">
    <name type="scientific">Desmophyllum pertusum</name>
    <dbReference type="NCBI Taxonomy" id="174260"/>
    <lineage>
        <taxon>Eukaryota</taxon>
        <taxon>Metazoa</taxon>
        <taxon>Cnidaria</taxon>
        <taxon>Anthozoa</taxon>
        <taxon>Hexacorallia</taxon>
        <taxon>Scleractinia</taxon>
        <taxon>Caryophylliina</taxon>
        <taxon>Caryophylliidae</taxon>
        <taxon>Desmophyllum</taxon>
    </lineage>
</organism>
<sequence>MSDKKGSSSHFDDIIKTVSEFGRWQKFIYFTTCALVIVPSGIHIAGMYVITGTPKFHCVTPNWNLICDFGAISDIFGRRFCMLLCSILAPATASKVEINGDTRVSWIYDQDRKGTSIHGTWQETISDPGHGRYKAKKKGKIFSLPLHVKHG</sequence>
<dbReference type="AlphaFoldDB" id="A0A9X0D1L8"/>
<gene>
    <name evidence="2" type="ORF">OS493_035439</name>
</gene>
<name>A0A9X0D1L8_9CNID</name>
<dbReference type="Proteomes" id="UP001163046">
    <property type="component" value="Unassembled WGS sequence"/>
</dbReference>
<comment type="caution">
    <text evidence="2">The sequence shown here is derived from an EMBL/GenBank/DDBJ whole genome shotgun (WGS) entry which is preliminary data.</text>
</comment>
<keyword evidence="3" id="KW-1185">Reference proteome</keyword>
<accession>A0A9X0D1L8</accession>
<protein>
    <submittedName>
        <fullName evidence="2">Uncharacterized protein</fullName>
    </submittedName>
</protein>
<evidence type="ECO:0000256" key="1">
    <source>
        <dbReference type="SAM" id="Phobius"/>
    </source>
</evidence>
<keyword evidence="1" id="KW-0472">Membrane</keyword>
<keyword evidence="1" id="KW-0812">Transmembrane</keyword>
<keyword evidence="1" id="KW-1133">Transmembrane helix</keyword>
<dbReference type="OrthoDB" id="5296287at2759"/>
<feature type="transmembrane region" description="Helical" evidence="1">
    <location>
        <begin position="27"/>
        <end position="50"/>
    </location>
</feature>
<proteinExistence type="predicted"/>